<dbReference type="EMBL" id="JAHUZB010000011">
    <property type="protein sequence ID" value="MBV7392376.1"/>
    <property type="molecule type" value="Genomic_DNA"/>
</dbReference>
<accession>A0ABS6THJ2</accession>
<name>A0ABS6THJ2_9ENTE</name>
<dbReference type="PANTHER" id="PTHR42770:SF16">
    <property type="entry name" value="AMINO ACID PERMEASE"/>
    <property type="match status" value="1"/>
</dbReference>
<feature type="transmembrane region" description="Helical" evidence="6">
    <location>
        <begin position="293"/>
        <end position="317"/>
    </location>
</feature>
<feature type="transmembrane region" description="Helical" evidence="6">
    <location>
        <begin position="338"/>
        <end position="357"/>
    </location>
</feature>
<protein>
    <submittedName>
        <fullName evidence="7">APC family permease</fullName>
    </submittedName>
</protein>
<evidence type="ECO:0000313" key="8">
    <source>
        <dbReference type="Proteomes" id="UP000774130"/>
    </source>
</evidence>
<evidence type="ECO:0000256" key="6">
    <source>
        <dbReference type="SAM" id="Phobius"/>
    </source>
</evidence>
<feature type="transmembrane region" description="Helical" evidence="6">
    <location>
        <begin position="162"/>
        <end position="182"/>
    </location>
</feature>
<keyword evidence="4 6" id="KW-1133">Transmembrane helix</keyword>
<comment type="subcellular location">
    <subcellularLocation>
        <location evidence="1">Cell membrane</location>
        <topology evidence="1">Multi-pass membrane protein</topology>
    </subcellularLocation>
</comment>
<keyword evidence="3 6" id="KW-0812">Transmembrane</keyword>
<dbReference type="PIRSF" id="PIRSF006060">
    <property type="entry name" value="AA_transporter"/>
    <property type="match status" value="1"/>
</dbReference>
<reference evidence="7 8" key="1">
    <citation type="submission" date="2021-06" db="EMBL/GenBank/DDBJ databases">
        <title>Enterococcus alishanensis sp. nov., a novel lactic acid bacterium isolated from fresh coffee beans.</title>
        <authorList>
            <person name="Chen Y.-S."/>
        </authorList>
    </citation>
    <scope>NUCLEOTIDE SEQUENCE [LARGE SCALE GENOMIC DNA]</scope>
    <source>
        <strain evidence="7 8">ALS3</strain>
    </source>
</reference>
<proteinExistence type="predicted"/>
<feature type="transmembrane region" description="Helical" evidence="6">
    <location>
        <begin position="97"/>
        <end position="120"/>
    </location>
</feature>
<organism evidence="7 8">
    <name type="scientific">Enterococcus alishanensis</name>
    <dbReference type="NCBI Taxonomy" id="1303817"/>
    <lineage>
        <taxon>Bacteria</taxon>
        <taxon>Bacillati</taxon>
        <taxon>Bacillota</taxon>
        <taxon>Bacilli</taxon>
        <taxon>Lactobacillales</taxon>
        <taxon>Enterococcaceae</taxon>
        <taxon>Enterococcus</taxon>
    </lineage>
</organism>
<evidence type="ECO:0000313" key="7">
    <source>
        <dbReference type="EMBL" id="MBV7392376.1"/>
    </source>
</evidence>
<keyword evidence="5 6" id="KW-0472">Membrane</keyword>
<feature type="transmembrane region" description="Helical" evidence="6">
    <location>
        <begin position="27"/>
        <end position="44"/>
    </location>
</feature>
<evidence type="ECO:0000256" key="4">
    <source>
        <dbReference type="ARBA" id="ARBA00022989"/>
    </source>
</evidence>
<feature type="transmembrane region" description="Helical" evidence="6">
    <location>
        <begin position="132"/>
        <end position="150"/>
    </location>
</feature>
<dbReference type="InterPro" id="IPR002293">
    <property type="entry name" value="AA/rel_permease1"/>
</dbReference>
<sequence>MKKNEEKNLESFGYKQELKRTLTLKDLIIYGLIFMVPIAPFGIYGEVVTASKGMIVLTYLIGMIAMLFTAISYGSMSEAFPIAGSVYAYAQRGINKTIGFLAGWMILLDYVFVPSLLYVVSANSLKAILPSIPVWIWLILFILVNSIINIRGVMFTAKANIIFLIGELIVLAVFIAFGLVAISNGAGNGLTLKPIYDATEFNLPFVMTAVSVAVLSFLGFDGISTLAEETKGGNKVVGKAILWSLLIVGSLFIIQTYVAAIIHPDYTVFNSIDTAFYEIAGEVGGTFLKNVTIIATILSWGFANALAAQAAISRVLFGMARDKNLPSILAKIHPKYKTPYISTLLVALVSIIVGLMFVNNVGILSSIVNCGALTAFLVIHISVIYHFIIKQKSKRYIVHLIVPIIGFLIIAYVMINLDLLAKTIGLVWLVIGIIYYIIMRLMNRNIEIKEIE</sequence>
<keyword evidence="2" id="KW-1003">Cell membrane</keyword>
<dbReference type="RefSeq" id="WP_218327589.1">
    <property type="nucleotide sequence ID" value="NZ_JAHUZB010000011.1"/>
</dbReference>
<feature type="transmembrane region" description="Helical" evidence="6">
    <location>
        <begin position="56"/>
        <end position="76"/>
    </location>
</feature>
<keyword evidence="8" id="KW-1185">Reference proteome</keyword>
<dbReference type="Proteomes" id="UP000774130">
    <property type="component" value="Unassembled WGS sequence"/>
</dbReference>
<feature type="transmembrane region" description="Helical" evidence="6">
    <location>
        <begin position="202"/>
        <end position="220"/>
    </location>
</feature>
<evidence type="ECO:0000256" key="2">
    <source>
        <dbReference type="ARBA" id="ARBA00022475"/>
    </source>
</evidence>
<dbReference type="InterPro" id="IPR050367">
    <property type="entry name" value="APC_superfamily"/>
</dbReference>
<feature type="transmembrane region" description="Helical" evidence="6">
    <location>
        <begin position="396"/>
        <end position="415"/>
    </location>
</feature>
<dbReference type="PANTHER" id="PTHR42770">
    <property type="entry name" value="AMINO ACID TRANSPORTER-RELATED"/>
    <property type="match status" value="1"/>
</dbReference>
<feature type="transmembrane region" description="Helical" evidence="6">
    <location>
        <begin position="363"/>
        <end position="389"/>
    </location>
</feature>
<comment type="caution">
    <text evidence="7">The sequence shown here is derived from an EMBL/GenBank/DDBJ whole genome shotgun (WGS) entry which is preliminary data.</text>
</comment>
<evidence type="ECO:0000256" key="3">
    <source>
        <dbReference type="ARBA" id="ARBA00022692"/>
    </source>
</evidence>
<evidence type="ECO:0000256" key="5">
    <source>
        <dbReference type="ARBA" id="ARBA00023136"/>
    </source>
</evidence>
<feature type="transmembrane region" description="Helical" evidence="6">
    <location>
        <begin position="421"/>
        <end position="439"/>
    </location>
</feature>
<gene>
    <name evidence="7" type="ORF">KUA55_17065</name>
</gene>
<evidence type="ECO:0000256" key="1">
    <source>
        <dbReference type="ARBA" id="ARBA00004651"/>
    </source>
</evidence>
<feature type="transmembrane region" description="Helical" evidence="6">
    <location>
        <begin position="241"/>
        <end position="262"/>
    </location>
</feature>
<dbReference type="Pfam" id="PF13520">
    <property type="entry name" value="AA_permease_2"/>
    <property type="match status" value="1"/>
</dbReference>